<dbReference type="PANTHER" id="PTHR30173:SF43">
    <property type="entry name" value="ECF RNA POLYMERASE SIGMA FACTOR SIGI-RELATED"/>
    <property type="match status" value="1"/>
</dbReference>
<dbReference type="InterPro" id="IPR032710">
    <property type="entry name" value="NTF2-like_dom_sf"/>
</dbReference>
<dbReference type="AlphaFoldDB" id="A0A1B1B2U1"/>
<dbReference type="RefSeq" id="WP_067310426.1">
    <property type="nucleotide sequence ID" value="NZ_CP016279.1"/>
</dbReference>
<evidence type="ECO:0000256" key="4">
    <source>
        <dbReference type="ARBA" id="ARBA00023082"/>
    </source>
</evidence>
<reference evidence="10 12" key="2">
    <citation type="submission" date="2021-03" db="EMBL/GenBank/DDBJ databases">
        <title>Genomic Encyclopedia of Type Strains, Phase IV (KMG-IV): sequencing the most valuable type-strain genomes for metagenomic binning, comparative biology and taxonomic classification.</title>
        <authorList>
            <person name="Goeker M."/>
        </authorList>
    </citation>
    <scope>NUCLEOTIDE SEQUENCE [LARGE SCALE GENOMIC DNA]</scope>
    <source>
        <strain evidence="10 12">DSM 40499</strain>
    </source>
</reference>
<evidence type="ECO:0000259" key="7">
    <source>
        <dbReference type="Pfam" id="PF04542"/>
    </source>
</evidence>
<dbReference type="Gene3D" id="1.10.10.10">
    <property type="entry name" value="Winged helix-like DNA-binding domain superfamily/Winged helix DNA-binding domain"/>
    <property type="match status" value="1"/>
</dbReference>
<dbReference type="InterPro" id="IPR007627">
    <property type="entry name" value="RNA_pol_sigma70_r2"/>
</dbReference>
<dbReference type="InterPro" id="IPR036388">
    <property type="entry name" value="WH-like_DNA-bd_sf"/>
</dbReference>
<evidence type="ECO:0000256" key="6">
    <source>
        <dbReference type="SAM" id="MobiDB-lite"/>
    </source>
</evidence>
<evidence type="ECO:0000313" key="12">
    <source>
        <dbReference type="Proteomes" id="UP001519309"/>
    </source>
</evidence>
<dbReference type="STRING" id="68214.AVL59_29535"/>
<name>A0A1B1B2U1_9ACTN</name>
<organism evidence="9 11">
    <name type="scientific">Streptomyces griseochromogenes</name>
    <dbReference type="NCBI Taxonomy" id="68214"/>
    <lineage>
        <taxon>Bacteria</taxon>
        <taxon>Bacillati</taxon>
        <taxon>Actinomycetota</taxon>
        <taxon>Actinomycetes</taxon>
        <taxon>Kitasatosporales</taxon>
        <taxon>Streptomycetaceae</taxon>
        <taxon>Streptomyces</taxon>
    </lineage>
</organism>
<evidence type="ECO:0000256" key="1">
    <source>
        <dbReference type="ARBA" id="ARBA00010641"/>
    </source>
</evidence>
<evidence type="ECO:0000256" key="3">
    <source>
        <dbReference type="ARBA" id="ARBA00023015"/>
    </source>
</evidence>
<evidence type="ECO:0000256" key="5">
    <source>
        <dbReference type="ARBA" id="ARBA00023163"/>
    </source>
</evidence>
<comment type="subunit">
    <text evidence="2">Interacts transiently with the RNA polymerase catalytic core formed by RpoA, RpoB, RpoC and RpoZ (2 alpha, 1 beta, 1 beta' and 1 omega subunit) to form the RNA polymerase holoenzyme that can initiate transcription.</text>
</comment>
<keyword evidence="5" id="KW-0804">Transcription</keyword>
<proteinExistence type="inferred from homology"/>
<dbReference type="EMBL" id="CP016279">
    <property type="protein sequence ID" value="ANP53130.1"/>
    <property type="molecule type" value="Genomic_DNA"/>
</dbReference>
<dbReference type="GO" id="GO:0016987">
    <property type="term" value="F:sigma factor activity"/>
    <property type="evidence" value="ECO:0007669"/>
    <property type="project" value="UniProtKB-KW"/>
</dbReference>
<dbReference type="InterPro" id="IPR013324">
    <property type="entry name" value="RNA_pol_sigma_r3/r4-like"/>
</dbReference>
<dbReference type="Proteomes" id="UP001519309">
    <property type="component" value="Unassembled WGS sequence"/>
</dbReference>
<evidence type="ECO:0000256" key="2">
    <source>
        <dbReference type="ARBA" id="ARBA00011344"/>
    </source>
</evidence>
<evidence type="ECO:0000313" key="10">
    <source>
        <dbReference type="EMBL" id="MBP2053806.1"/>
    </source>
</evidence>
<keyword evidence="3" id="KW-0805">Transcription regulation</keyword>
<dbReference type="InterPro" id="IPR013325">
    <property type="entry name" value="RNA_pol_sigma_r2"/>
</dbReference>
<dbReference type="KEGG" id="sgs:AVL59_29535"/>
<reference evidence="9 11" key="1">
    <citation type="submission" date="2016-06" db="EMBL/GenBank/DDBJ databases">
        <title>Complete genome sequence of Streptomyces griseochromogenes ATCC 14511, the Blasticidin S producer.</title>
        <authorList>
            <person name="Wu L."/>
        </authorList>
    </citation>
    <scope>NUCLEOTIDE SEQUENCE [LARGE SCALE GENOMIC DNA]</scope>
    <source>
        <strain evidence="9 11">ATCC 14511</strain>
    </source>
</reference>
<dbReference type="SUPFAM" id="SSF54427">
    <property type="entry name" value="NTF2-like"/>
    <property type="match status" value="1"/>
</dbReference>
<dbReference type="GO" id="GO:0006352">
    <property type="term" value="P:DNA-templated transcription initiation"/>
    <property type="evidence" value="ECO:0007669"/>
    <property type="project" value="InterPro"/>
</dbReference>
<feature type="domain" description="RNA polymerase sigma factor 70 region 4 type 2" evidence="8">
    <location>
        <begin position="111"/>
        <end position="161"/>
    </location>
</feature>
<evidence type="ECO:0000259" key="8">
    <source>
        <dbReference type="Pfam" id="PF08281"/>
    </source>
</evidence>
<dbReference type="Pfam" id="PF04542">
    <property type="entry name" value="Sigma70_r2"/>
    <property type="match status" value="1"/>
</dbReference>
<dbReference type="NCBIfam" id="TIGR02937">
    <property type="entry name" value="sigma70-ECF"/>
    <property type="match status" value="1"/>
</dbReference>
<feature type="region of interest" description="Disordered" evidence="6">
    <location>
        <begin position="77"/>
        <end position="99"/>
    </location>
</feature>
<accession>A0A1B1B2U1</accession>
<feature type="domain" description="RNA polymerase sigma-70 region 2" evidence="7">
    <location>
        <begin position="11"/>
        <end position="74"/>
    </location>
</feature>
<dbReference type="GO" id="GO:0003677">
    <property type="term" value="F:DNA binding"/>
    <property type="evidence" value="ECO:0007669"/>
    <property type="project" value="InterPro"/>
</dbReference>
<dbReference type="SUPFAM" id="SSF88946">
    <property type="entry name" value="Sigma2 domain of RNA polymerase sigma factors"/>
    <property type="match status" value="1"/>
</dbReference>
<dbReference type="SUPFAM" id="SSF88659">
    <property type="entry name" value="Sigma3 and sigma4 domains of RNA polymerase sigma factors"/>
    <property type="match status" value="1"/>
</dbReference>
<gene>
    <name evidence="9" type="ORF">AVL59_29535</name>
    <name evidence="10" type="ORF">J2Z21_006808</name>
</gene>
<comment type="similarity">
    <text evidence="1">Belongs to the sigma-70 factor family. ECF subfamily.</text>
</comment>
<dbReference type="Proteomes" id="UP000092659">
    <property type="component" value="Chromosome"/>
</dbReference>
<dbReference type="PANTHER" id="PTHR30173">
    <property type="entry name" value="SIGMA 19 FACTOR"/>
    <property type="match status" value="1"/>
</dbReference>
<dbReference type="Pfam" id="PF08281">
    <property type="entry name" value="Sigma70_r4_2"/>
    <property type="match status" value="1"/>
</dbReference>
<dbReference type="Gene3D" id="1.10.1740.10">
    <property type="match status" value="1"/>
</dbReference>
<dbReference type="EMBL" id="JAGGLP010000018">
    <property type="protein sequence ID" value="MBP2053806.1"/>
    <property type="molecule type" value="Genomic_DNA"/>
</dbReference>
<protein>
    <submittedName>
        <fullName evidence="10">RNA polymerase sigma-70 factor (ECF subfamily)</fullName>
    </submittedName>
    <submittedName>
        <fullName evidence="9">RNA polymerase subunit sigma-70</fullName>
    </submittedName>
</protein>
<dbReference type="Gene3D" id="3.10.450.50">
    <property type="match status" value="1"/>
</dbReference>
<sequence>MSAHDGLAEGFETHRSRLRAVAQRMLGSHSEAEDAVQEAWLRLARTEADAVHNLGGWLTTTVSRICLDMLRARASRREDPAGHPVPYEGPDPAAGGRPEQEAVLVDSVGRALLVVLDRLGPAERVAFVLHDMFVVPFDEIAPVVDRSLAAAKQLASRARRKVRGAPAVPGAELARQRLVIEAFLAASRAGDIDAVLAVLAPDVVRRADRAALPEGRPVEVRGARAVAEEIVVFGRNAHVAEPVLIGGAVGIAVAPYGRLQLALTVTTACERITGYELIADPNRLQQLDLALLDEAIALGG</sequence>
<keyword evidence="4" id="KW-0731">Sigma factor</keyword>
<evidence type="ECO:0000313" key="11">
    <source>
        <dbReference type="Proteomes" id="UP000092659"/>
    </source>
</evidence>
<dbReference type="InterPro" id="IPR013249">
    <property type="entry name" value="RNA_pol_sigma70_r4_t2"/>
</dbReference>
<dbReference type="InterPro" id="IPR014284">
    <property type="entry name" value="RNA_pol_sigma-70_dom"/>
</dbReference>
<evidence type="ECO:0000313" key="9">
    <source>
        <dbReference type="EMBL" id="ANP53130.1"/>
    </source>
</evidence>
<dbReference type="InterPro" id="IPR052704">
    <property type="entry name" value="ECF_Sigma-70_Domain"/>
</dbReference>
<keyword evidence="12" id="KW-1185">Reference proteome</keyword>
<dbReference type="OrthoDB" id="3211555at2"/>